<protein>
    <recommendedName>
        <fullName evidence="2">Disease resistance protein winged helix domain-containing protein</fullName>
    </recommendedName>
</protein>
<dbReference type="EMBL" id="BDQV01000394">
    <property type="protein sequence ID" value="GAY64115.1"/>
    <property type="molecule type" value="Genomic_DNA"/>
</dbReference>
<feature type="domain" description="Disease resistance protein winged helix" evidence="2">
    <location>
        <begin position="293"/>
        <end position="352"/>
    </location>
</feature>
<reference evidence="3 4" key="1">
    <citation type="journal article" date="2017" name="Front. Genet.">
        <title>Draft sequencing of the heterozygous diploid genome of Satsuma (Citrus unshiu Marc.) using a hybrid assembly approach.</title>
        <authorList>
            <person name="Shimizu T."/>
            <person name="Tanizawa Y."/>
            <person name="Mochizuki T."/>
            <person name="Nagasaki H."/>
            <person name="Yoshioka T."/>
            <person name="Toyoda A."/>
            <person name="Fujiyama A."/>
            <person name="Kaminuma E."/>
            <person name="Nakamura Y."/>
        </authorList>
    </citation>
    <scope>NUCLEOTIDE SEQUENCE [LARGE SCALE GENOMIC DNA]</scope>
    <source>
        <strain evidence="4">cv. Miyagawa wase</strain>
    </source>
</reference>
<proteinExistence type="predicted"/>
<dbReference type="Pfam" id="PF23559">
    <property type="entry name" value="WHD_DRP"/>
    <property type="match status" value="1"/>
</dbReference>
<dbReference type="InterPro" id="IPR044974">
    <property type="entry name" value="Disease_R_plants"/>
</dbReference>
<accession>A0A2H5QIR2</accession>
<dbReference type="InterPro" id="IPR036388">
    <property type="entry name" value="WH-like_DNA-bd_sf"/>
</dbReference>
<keyword evidence="1" id="KW-0677">Repeat</keyword>
<dbReference type="GO" id="GO:0098542">
    <property type="term" value="P:defense response to other organism"/>
    <property type="evidence" value="ECO:0007669"/>
    <property type="project" value="TreeGrafter"/>
</dbReference>
<name>A0A2H5QIR2_CITUN</name>
<dbReference type="Proteomes" id="UP000236630">
    <property type="component" value="Unassembled WGS sequence"/>
</dbReference>
<keyword evidence="4" id="KW-1185">Reference proteome</keyword>
<dbReference type="Gene3D" id="1.10.10.10">
    <property type="entry name" value="Winged helix-like DNA-binding domain superfamily/Winged helix DNA-binding domain"/>
    <property type="match status" value="1"/>
</dbReference>
<dbReference type="InterPro" id="IPR058922">
    <property type="entry name" value="WHD_DRP"/>
</dbReference>
<evidence type="ECO:0000313" key="4">
    <source>
        <dbReference type="Proteomes" id="UP000236630"/>
    </source>
</evidence>
<evidence type="ECO:0000313" key="3">
    <source>
        <dbReference type="EMBL" id="GAY64115.1"/>
    </source>
</evidence>
<dbReference type="PANTHER" id="PTHR23155">
    <property type="entry name" value="DISEASE RESISTANCE PROTEIN RP"/>
    <property type="match status" value="1"/>
</dbReference>
<dbReference type="AlphaFoldDB" id="A0A2H5QIR2"/>
<organism evidence="3 4">
    <name type="scientific">Citrus unshiu</name>
    <name type="common">Satsuma mandarin</name>
    <name type="synonym">Citrus nobilis var. unshiu</name>
    <dbReference type="NCBI Taxonomy" id="55188"/>
    <lineage>
        <taxon>Eukaryota</taxon>
        <taxon>Viridiplantae</taxon>
        <taxon>Streptophyta</taxon>
        <taxon>Embryophyta</taxon>
        <taxon>Tracheophyta</taxon>
        <taxon>Spermatophyta</taxon>
        <taxon>Magnoliopsida</taxon>
        <taxon>eudicotyledons</taxon>
        <taxon>Gunneridae</taxon>
        <taxon>Pentapetalae</taxon>
        <taxon>rosids</taxon>
        <taxon>malvids</taxon>
        <taxon>Sapindales</taxon>
        <taxon>Rutaceae</taxon>
        <taxon>Aurantioideae</taxon>
        <taxon>Citrus</taxon>
    </lineage>
</organism>
<dbReference type="PANTHER" id="PTHR23155:SF1205">
    <property type="entry name" value="DISEASE RESISTANCE PROTEIN RPM1"/>
    <property type="match status" value="1"/>
</dbReference>
<gene>
    <name evidence="3" type="ORF">CUMW_231120</name>
</gene>
<comment type="caution">
    <text evidence="3">The sequence shown here is derived from an EMBL/GenBank/DDBJ whole genome shotgun (WGS) entry which is preliminary data.</text>
</comment>
<evidence type="ECO:0000256" key="1">
    <source>
        <dbReference type="ARBA" id="ARBA00022737"/>
    </source>
</evidence>
<evidence type="ECO:0000259" key="2">
    <source>
        <dbReference type="Pfam" id="PF23559"/>
    </source>
</evidence>
<sequence length="618" mass="69018">MEISGPLGTERGGDMDINFRLFSERLGRVLAGEEVTLPDAAKQPIQNLHAEVEIVTSWLSEFEDDISCLLMQKIGEVEIDNPDLGTVMDEINCFTYESEKFIDTFINSITQQKRQSRRSKDICDALLGLQSKIIDIKQRMQQVQHFDSGIIDEVKSIEAEAGNFLASSSSKNRDTVGLDDRMEDLLDLLIEGPHQLLAVAILDSIGLDKTAFVAEAYSSNYFENGENIGLDFVPTGGLLRATYQGWPFHILYHGSISLEENIDKVLTMSLGLQCIIYCMSPFCLKPCFLYFSVFPAHLEISTRHVYQLWIAEGFIEDNNEATAKKYLEQLINRGFVEANKRRAGGTINTCSIPGRCRPVLLGVASKVEFIFSPFMDIEESRHIDPIDWEKICGILSCLKSLKLANESKMPWLSKIVLAEYLFPHSLTHLSFSNTDRMDDPMPVLETLPLLQANPKSAKHGRDDEFIRGDPHLNWQDTFWGVWAPQEQIRAGLVKAQSGQYLARAAPRVLLSDGGANLGEDAESPRGCVCNTLGESHIDKARERYWTRFGVCERPKNKSVQALLRPKADNILPAAPHVLSSDGGANLSEDAESPRGGVCNTLGKSHIGKARERCWVYKG</sequence>